<dbReference type="PANTHER" id="PTHR35333">
    <property type="entry name" value="BETA-LACTAMASE"/>
    <property type="match status" value="1"/>
</dbReference>
<evidence type="ECO:0000256" key="5">
    <source>
        <dbReference type="ARBA" id="ARBA00023251"/>
    </source>
</evidence>
<dbReference type="InterPro" id="IPR023650">
    <property type="entry name" value="Beta-lactam_class-A_AS"/>
</dbReference>
<dbReference type="PROSITE" id="PS00146">
    <property type="entry name" value="BETA_LACTAMASE_A"/>
    <property type="match status" value="1"/>
</dbReference>
<dbReference type="EC" id="3.5.2.6" evidence="3 6"/>
<name>A0ABU0LBY5_XANAG</name>
<dbReference type="RefSeq" id="WP_237347481.1">
    <property type="nucleotide sequence ID" value="NZ_JABWGX010000036.1"/>
</dbReference>
<evidence type="ECO:0000256" key="3">
    <source>
        <dbReference type="ARBA" id="ARBA00012865"/>
    </source>
</evidence>
<proteinExistence type="inferred from homology"/>
<sequence>MLLTRRQILAGGALLAATGPSQARTDDMTRQLAAIEARTGGRLGVALHDTGTGRRLTYRADARFPLNSTFKAFACAAVLAQVDAGRASLDTLVPFTPADLVPYSPVTEKHVGTGMNLGALCAAATAVSDNTAANLILAQIGGPEGLTRFLRRIGDDTTRLDRWEPELNTATPGDPRDTTTPAAAARSLEALVLGDHLSAASRTQLTAWLMADAVAGPLLRAAVPAGWRIADRTGAGGHGSRGIIAVAWPPDGASIVVAIYLTQTDLSLDARNGAIAEVGRLLVADRR</sequence>
<comment type="caution">
    <text evidence="8">The sequence shown here is derived from an EMBL/GenBank/DDBJ whole genome shotgun (WGS) entry which is preliminary data.</text>
</comment>
<dbReference type="InterPro" id="IPR012338">
    <property type="entry name" value="Beta-lactam/transpept-like"/>
</dbReference>
<evidence type="ECO:0000313" key="9">
    <source>
        <dbReference type="Proteomes" id="UP001241747"/>
    </source>
</evidence>
<gene>
    <name evidence="8" type="ORF">QOZ94_001431</name>
</gene>
<feature type="domain" description="Beta-lactamase class A catalytic" evidence="7">
    <location>
        <begin position="44"/>
        <end position="260"/>
    </location>
</feature>
<protein>
    <recommendedName>
        <fullName evidence="3 6">Beta-lactamase</fullName>
        <ecNumber evidence="3 6">3.5.2.6</ecNumber>
    </recommendedName>
</protein>
<dbReference type="InterPro" id="IPR000871">
    <property type="entry name" value="Beta-lactam_class-A"/>
</dbReference>
<keyword evidence="5 6" id="KW-0046">Antibiotic resistance</keyword>
<dbReference type="Gene3D" id="3.40.710.10">
    <property type="entry name" value="DD-peptidase/beta-lactamase superfamily"/>
    <property type="match status" value="1"/>
</dbReference>
<evidence type="ECO:0000256" key="2">
    <source>
        <dbReference type="ARBA" id="ARBA00009009"/>
    </source>
</evidence>
<dbReference type="SUPFAM" id="SSF56601">
    <property type="entry name" value="beta-lactamase/transpeptidase-like"/>
    <property type="match status" value="1"/>
</dbReference>
<organism evidence="8 9">
    <name type="scientific">Xanthobacter agilis</name>
    <dbReference type="NCBI Taxonomy" id="47492"/>
    <lineage>
        <taxon>Bacteria</taxon>
        <taxon>Pseudomonadati</taxon>
        <taxon>Pseudomonadota</taxon>
        <taxon>Alphaproteobacteria</taxon>
        <taxon>Hyphomicrobiales</taxon>
        <taxon>Xanthobacteraceae</taxon>
        <taxon>Xanthobacter</taxon>
    </lineage>
</organism>
<evidence type="ECO:0000256" key="1">
    <source>
        <dbReference type="ARBA" id="ARBA00001526"/>
    </source>
</evidence>
<dbReference type="Pfam" id="PF13354">
    <property type="entry name" value="Beta-lactamase2"/>
    <property type="match status" value="1"/>
</dbReference>
<keyword evidence="4 6" id="KW-0378">Hydrolase</keyword>
<accession>A0ABU0LBY5</accession>
<dbReference type="PRINTS" id="PR00118">
    <property type="entry name" value="BLACTAMASEA"/>
</dbReference>
<dbReference type="InterPro" id="IPR045155">
    <property type="entry name" value="Beta-lactam_cat"/>
</dbReference>
<comment type="catalytic activity">
    <reaction evidence="1 6">
        <text>a beta-lactam + H2O = a substituted beta-amino acid</text>
        <dbReference type="Rhea" id="RHEA:20401"/>
        <dbReference type="ChEBI" id="CHEBI:15377"/>
        <dbReference type="ChEBI" id="CHEBI:35627"/>
        <dbReference type="ChEBI" id="CHEBI:140347"/>
        <dbReference type="EC" id="3.5.2.6"/>
    </reaction>
</comment>
<evidence type="ECO:0000259" key="7">
    <source>
        <dbReference type="Pfam" id="PF13354"/>
    </source>
</evidence>
<reference evidence="8 9" key="1">
    <citation type="submission" date="2023-07" db="EMBL/GenBank/DDBJ databases">
        <title>Genomic Encyclopedia of Type Strains, Phase IV (KMG-IV): sequencing the most valuable type-strain genomes for metagenomic binning, comparative biology and taxonomic classification.</title>
        <authorList>
            <person name="Goeker M."/>
        </authorList>
    </citation>
    <scope>NUCLEOTIDE SEQUENCE [LARGE SCALE GENOMIC DNA]</scope>
    <source>
        <strain evidence="8 9">DSM 3770</strain>
    </source>
</reference>
<evidence type="ECO:0000256" key="6">
    <source>
        <dbReference type="RuleBase" id="RU361140"/>
    </source>
</evidence>
<dbReference type="PANTHER" id="PTHR35333:SF3">
    <property type="entry name" value="BETA-LACTAMASE-TYPE TRANSPEPTIDASE FOLD CONTAINING PROTEIN"/>
    <property type="match status" value="1"/>
</dbReference>
<dbReference type="EMBL" id="JAUSVY010000003">
    <property type="protein sequence ID" value="MDQ0504649.1"/>
    <property type="molecule type" value="Genomic_DNA"/>
</dbReference>
<dbReference type="Proteomes" id="UP001241747">
    <property type="component" value="Unassembled WGS sequence"/>
</dbReference>
<evidence type="ECO:0000256" key="4">
    <source>
        <dbReference type="ARBA" id="ARBA00022801"/>
    </source>
</evidence>
<keyword evidence="9" id="KW-1185">Reference proteome</keyword>
<dbReference type="NCBIfam" id="NF033103">
    <property type="entry name" value="bla_class_A"/>
    <property type="match status" value="1"/>
</dbReference>
<comment type="similarity">
    <text evidence="2 6">Belongs to the class-A beta-lactamase family.</text>
</comment>
<evidence type="ECO:0000313" key="8">
    <source>
        <dbReference type="EMBL" id="MDQ0504649.1"/>
    </source>
</evidence>